<keyword evidence="1" id="KW-0812">Transmembrane</keyword>
<comment type="caution">
    <text evidence="2">The sequence shown here is derived from an EMBL/GenBank/DDBJ whole genome shotgun (WGS) entry which is preliminary data.</text>
</comment>
<dbReference type="Proteomes" id="UP001529369">
    <property type="component" value="Unassembled WGS sequence"/>
</dbReference>
<organism evidence="2 3">
    <name type="scientific">Paeniroseomonas aquatica</name>
    <dbReference type="NCBI Taxonomy" id="373043"/>
    <lineage>
        <taxon>Bacteria</taxon>
        <taxon>Pseudomonadati</taxon>
        <taxon>Pseudomonadota</taxon>
        <taxon>Alphaproteobacteria</taxon>
        <taxon>Acetobacterales</taxon>
        <taxon>Acetobacteraceae</taxon>
        <taxon>Paeniroseomonas</taxon>
    </lineage>
</organism>
<proteinExistence type="predicted"/>
<evidence type="ECO:0000313" key="2">
    <source>
        <dbReference type="EMBL" id="MDN3563840.1"/>
    </source>
</evidence>
<dbReference type="RefSeq" id="WP_290315628.1">
    <property type="nucleotide sequence ID" value="NZ_JAUFPN010000042.1"/>
</dbReference>
<keyword evidence="3" id="KW-1185">Reference proteome</keyword>
<gene>
    <name evidence="2" type="ORF">QWZ14_05545</name>
</gene>
<evidence type="ECO:0000256" key="1">
    <source>
        <dbReference type="SAM" id="Phobius"/>
    </source>
</evidence>
<sequence length="56" mass="5648">MGVLVRVVLAAAGVLAALLVGRDAENFLVVEGLLGLALIAAVVVTAALLARRRGPQ</sequence>
<keyword evidence="1" id="KW-0472">Membrane</keyword>
<name>A0ABT8A2A2_9PROT</name>
<accession>A0ABT8A2A2</accession>
<feature type="transmembrane region" description="Helical" evidence="1">
    <location>
        <begin position="32"/>
        <end position="50"/>
    </location>
</feature>
<protein>
    <submittedName>
        <fullName evidence="2">Uncharacterized protein</fullName>
    </submittedName>
</protein>
<reference evidence="3" key="1">
    <citation type="journal article" date="2019" name="Int. J. Syst. Evol. Microbiol.">
        <title>The Global Catalogue of Microorganisms (GCM) 10K type strain sequencing project: providing services to taxonomists for standard genome sequencing and annotation.</title>
        <authorList>
            <consortium name="The Broad Institute Genomics Platform"/>
            <consortium name="The Broad Institute Genome Sequencing Center for Infectious Disease"/>
            <person name="Wu L."/>
            <person name="Ma J."/>
        </authorList>
    </citation>
    <scope>NUCLEOTIDE SEQUENCE [LARGE SCALE GENOMIC DNA]</scope>
    <source>
        <strain evidence="3">CECT 7131</strain>
    </source>
</reference>
<evidence type="ECO:0000313" key="3">
    <source>
        <dbReference type="Proteomes" id="UP001529369"/>
    </source>
</evidence>
<dbReference type="EMBL" id="JAUFPN010000042">
    <property type="protein sequence ID" value="MDN3563840.1"/>
    <property type="molecule type" value="Genomic_DNA"/>
</dbReference>
<keyword evidence="1" id="KW-1133">Transmembrane helix</keyword>